<proteinExistence type="predicted"/>
<dbReference type="InParanoid" id="A0A1Z5SUA2"/>
<protein>
    <submittedName>
        <fullName evidence="2">Uncharacterized protein</fullName>
    </submittedName>
</protein>
<sequence length="237" mass="26346">MVQAPGKEIEQLSERWNELYKQRLPALAKARDPVQNTWPVFLDHCFARIVLDNAIGRDKPWTEAIKSPAVKNMSEDQLKAAIDLGERLASGKADLVALDERSLEMRGKQSKKRKGEGEDSQSSPKKRKRETGTISSYFLPSPSSPPTQDPQSKSPQAKTTPESREQNLLITPRRNQPTCNPSSTASPPPTSPLPQTDPLPPLPDPPRPIHDLRGPLGPHLPHLAQDVRARRGKRHAQ</sequence>
<reference evidence="2 3" key="1">
    <citation type="submission" date="2017-01" db="EMBL/GenBank/DDBJ databases">
        <title>The recent genome duplication of the halophilic yeast Hortaea werneckii: insights from long-read sequencing.</title>
        <authorList>
            <person name="Sinha S."/>
            <person name="Flibotte S."/>
            <person name="Neira M."/>
            <person name="Lenassi M."/>
            <person name="Gostincar C."/>
            <person name="Stajich J.E."/>
            <person name="Nislow C.E."/>
        </authorList>
    </citation>
    <scope>NUCLEOTIDE SEQUENCE [LARGE SCALE GENOMIC DNA]</scope>
    <source>
        <strain evidence="2 3">EXF-2000</strain>
    </source>
</reference>
<gene>
    <name evidence="2" type="ORF">BTJ68_13429</name>
</gene>
<feature type="compositionally biased region" description="Pro residues" evidence="1">
    <location>
        <begin position="186"/>
        <end position="206"/>
    </location>
</feature>
<feature type="region of interest" description="Disordered" evidence="1">
    <location>
        <begin position="100"/>
        <end position="237"/>
    </location>
</feature>
<dbReference type="Proteomes" id="UP000194280">
    <property type="component" value="Unassembled WGS sequence"/>
</dbReference>
<dbReference type="OrthoDB" id="1907495at2759"/>
<dbReference type="STRING" id="1157616.A0A1Z5SUA2"/>
<dbReference type="AlphaFoldDB" id="A0A1Z5SUA2"/>
<evidence type="ECO:0000313" key="2">
    <source>
        <dbReference type="EMBL" id="OTA24380.1"/>
    </source>
</evidence>
<organism evidence="2 3">
    <name type="scientific">Hortaea werneckii EXF-2000</name>
    <dbReference type="NCBI Taxonomy" id="1157616"/>
    <lineage>
        <taxon>Eukaryota</taxon>
        <taxon>Fungi</taxon>
        <taxon>Dikarya</taxon>
        <taxon>Ascomycota</taxon>
        <taxon>Pezizomycotina</taxon>
        <taxon>Dothideomycetes</taxon>
        <taxon>Dothideomycetidae</taxon>
        <taxon>Mycosphaerellales</taxon>
        <taxon>Teratosphaeriaceae</taxon>
        <taxon>Hortaea</taxon>
    </lineage>
</organism>
<dbReference type="VEuPathDB" id="FungiDB:BTJ68_13429"/>
<evidence type="ECO:0000313" key="3">
    <source>
        <dbReference type="Proteomes" id="UP000194280"/>
    </source>
</evidence>
<accession>A0A1Z5SUA2</accession>
<dbReference type="EMBL" id="MUNK01000246">
    <property type="protein sequence ID" value="OTA24380.1"/>
    <property type="molecule type" value="Genomic_DNA"/>
</dbReference>
<keyword evidence="3" id="KW-1185">Reference proteome</keyword>
<feature type="compositionally biased region" description="Low complexity" evidence="1">
    <location>
        <begin position="214"/>
        <end position="223"/>
    </location>
</feature>
<feature type="compositionally biased region" description="Polar residues" evidence="1">
    <location>
        <begin position="166"/>
        <end position="176"/>
    </location>
</feature>
<name>A0A1Z5SUA2_HORWE</name>
<evidence type="ECO:0000256" key="1">
    <source>
        <dbReference type="SAM" id="MobiDB-lite"/>
    </source>
</evidence>
<comment type="caution">
    <text evidence="2">The sequence shown here is derived from an EMBL/GenBank/DDBJ whole genome shotgun (WGS) entry which is preliminary data.</text>
</comment>